<accession>A0A1L6MXW5</accession>
<keyword evidence="2" id="KW-1185">Reference proteome</keyword>
<dbReference type="EMBL" id="CP016908">
    <property type="protein sequence ID" value="APS00332.1"/>
    <property type="molecule type" value="Genomic_DNA"/>
</dbReference>
<protein>
    <submittedName>
        <fullName evidence="1">Uncharacterized protein</fullName>
    </submittedName>
</protein>
<organism evidence="1 2">
    <name type="scientific">Pajaroellobacter abortibovis</name>
    <dbReference type="NCBI Taxonomy" id="1882918"/>
    <lineage>
        <taxon>Bacteria</taxon>
        <taxon>Pseudomonadati</taxon>
        <taxon>Myxococcota</taxon>
        <taxon>Polyangia</taxon>
        <taxon>Polyangiales</taxon>
        <taxon>Polyangiaceae</taxon>
    </lineage>
</organism>
<evidence type="ECO:0000313" key="2">
    <source>
        <dbReference type="Proteomes" id="UP000185544"/>
    </source>
</evidence>
<name>A0A1L6MXW5_9BACT</name>
<dbReference type="Proteomes" id="UP000185544">
    <property type="component" value="Chromosome"/>
</dbReference>
<sequence length="67" mass="7633">MLLVANESIESGHSIKIRLIWQTTVKELMVYHLDKEQKGIDSEETRKLLAAFPNLEVVRISLDGDIP</sequence>
<reference evidence="1 2" key="1">
    <citation type="submission" date="2016-08" db="EMBL/GenBank/DDBJ databases">
        <title>Identification and validation of antigenic proteins from Pajaroellobacter abortibovis using de-novo genome sequence assembly and reverse vaccinology.</title>
        <authorList>
            <person name="Welly B.T."/>
            <person name="Miller M.R."/>
            <person name="Stott J.L."/>
            <person name="Blanchard M.T."/>
            <person name="Islas-Trejo A.D."/>
            <person name="O'Rourke S.M."/>
            <person name="Young A.E."/>
            <person name="Medrano J.F."/>
            <person name="Van Eenennaam A.L."/>
        </authorList>
    </citation>
    <scope>NUCLEOTIDE SEQUENCE [LARGE SCALE GENOMIC DNA]</scope>
    <source>
        <strain evidence="1 2">BTF92-0548A/99-0131</strain>
    </source>
</reference>
<gene>
    <name evidence="1" type="ORF">BCY86_06310</name>
</gene>
<dbReference type="KEGG" id="pabo:BCY86_06310"/>
<dbReference type="AlphaFoldDB" id="A0A1L6MXW5"/>
<evidence type="ECO:0000313" key="1">
    <source>
        <dbReference type="EMBL" id="APS00332.1"/>
    </source>
</evidence>
<proteinExistence type="predicted"/>